<name>A0A0E9TQ72_ANGAN</name>
<sequence length="39" mass="4231">MSDQWREKGEKDPCSPCTDALERSTGKGTGTDLIAFGEL</sequence>
<protein>
    <submittedName>
        <fullName evidence="2">Uncharacterized protein</fullName>
    </submittedName>
</protein>
<evidence type="ECO:0000256" key="1">
    <source>
        <dbReference type="SAM" id="MobiDB-lite"/>
    </source>
</evidence>
<reference evidence="2" key="1">
    <citation type="submission" date="2014-11" db="EMBL/GenBank/DDBJ databases">
        <authorList>
            <person name="Amaro Gonzalez C."/>
        </authorList>
    </citation>
    <scope>NUCLEOTIDE SEQUENCE</scope>
</reference>
<proteinExistence type="predicted"/>
<feature type="compositionally biased region" description="Basic and acidic residues" evidence="1">
    <location>
        <begin position="1"/>
        <end position="13"/>
    </location>
</feature>
<organism evidence="2">
    <name type="scientific">Anguilla anguilla</name>
    <name type="common">European freshwater eel</name>
    <name type="synonym">Muraena anguilla</name>
    <dbReference type="NCBI Taxonomy" id="7936"/>
    <lineage>
        <taxon>Eukaryota</taxon>
        <taxon>Metazoa</taxon>
        <taxon>Chordata</taxon>
        <taxon>Craniata</taxon>
        <taxon>Vertebrata</taxon>
        <taxon>Euteleostomi</taxon>
        <taxon>Actinopterygii</taxon>
        <taxon>Neopterygii</taxon>
        <taxon>Teleostei</taxon>
        <taxon>Anguilliformes</taxon>
        <taxon>Anguillidae</taxon>
        <taxon>Anguilla</taxon>
    </lineage>
</organism>
<accession>A0A0E9TQ72</accession>
<feature type="region of interest" description="Disordered" evidence="1">
    <location>
        <begin position="1"/>
        <end position="39"/>
    </location>
</feature>
<evidence type="ECO:0000313" key="2">
    <source>
        <dbReference type="EMBL" id="JAH55607.1"/>
    </source>
</evidence>
<reference evidence="2" key="2">
    <citation type="journal article" date="2015" name="Fish Shellfish Immunol.">
        <title>Early steps in the European eel (Anguilla anguilla)-Vibrio vulnificus interaction in the gills: Role of the RtxA13 toxin.</title>
        <authorList>
            <person name="Callol A."/>
            <person name="Pajuelo D."/>
            <person name="Ebbesson L."/>
            <person name="Teles M."/>
            <person name="MacKenzie S."/>
            <person name="Amaro C."/>
        </authorList>
    </citation>
    <scope>NUCLEOTIDE SEQUENCE</scope>
</reference>
<dbReference type="EMBL" id="GBXM01052970">
    <property type="protein sequence ID" value="JAH55607.1"/>
    <property type="molecule type" value="Transcribed_RNA"/>
</dbReference>
<dbReference type="AlphaFoldDB" id="A0A0E9TQ72"/>